<evidence type="ECO:0000313" key="2">
    <source>
        <dbReference type="EMBL" id="AUX22519.1"/>
    </source>
</evidence>
<dbReference type="PANTHER" id="PTHR24422">
    <property type="entry name" value="CHEMOTAXIS PROTEIN METHYLTRANSFERASE"/>
    <property type="match status" value="1"/>
</dbReference>
<proteinExistence type="predicted"/>
<reference evidence="2 3" key="1">
    <citation type="submission" date="2015-09" db="EMBL/GenBank/DDBJ databases">
        <title>Sorangium comparison.</title>
        <authorList>
            <person name="Zaburannyi N."/>
            <person name="Bunk B."/>
            <person name="Overmann J."/>
            <person name="Mueller R."/>
        </authorList>
    </citation>
    <scope>NUCLEOTIDE SEQUENCE [LARGE SCALE GENOMIC DNA]</scope>
    <source>
        <strain evidence="2 3">So ceGT47</strain>
    </source>
</reference>
<dbReference type="RefSeq" id="WP_242516220.1">
    <property type="nucleotide sequence ID" value="NZ_CP012670.1"/>
</dbReference>
<dbReference type="PANTHER" id="PTHR24422:SF8">
    <property type="entry name" value="CHEMOTAXIS PROTEIN"/>
    <property type="match status" value="1"/>
</dbReference>
<name>A0A4P2Q024_SORCE</name>
<gene>
    <name evidence="2" type="primary">cheR</name>
    <name evidence="2" type="ORF">SOCEGT47_030220</name>
</gene>
<protein>
    <submittedName>
        <fullName evidence="2">Chemotaxis protein CheR</fullName>
    </submittedName>
</protein>
<accession>A0A4P2Q024</accession>
<dbReference type="PROSITE" id="PS50123">
    <property type="entry name" value="CHER"/>
    <property type="match status" value="1"/>
</dbReference>
<dbReference type="Pfam" id="PF03705">
    <property type="entry name" value="CheR_N"/>
    <property type="match status" value="1"/>
</dbReference>
<dbReference type="InterPro" id="IPR050903">
    <property type="entry name" value="Bact_Chemotaxis_MeTrfase"/>
</dbReference>
<dbReference type="InterPro" id="IPR029063">
    <property type="entry name" value="SAM-dependent_MTases_sf"/>
</dbReference>
<dbReference type="Pfam" id="PF01739">
    <property type="entry name" value="CheR"/>
    <property type="match status" value="1"/>
</dbReference>
<evidence type="ECO:0000259" key="1">
    <source>
        <dbReference type="PROSITE" id="PS50123"/>
    </source>
</evidence>
<dbReference type="InterPro" id="IPR022641">
    <property type="entry name" value="CheR_N"/>
</dbReference>
<dbReference type="PRINTS" id="PR00996">
    <property type="entry name" value="CHERMTFRASE"/>
</dbReference>
<dbReference type="InterPro" id="IPR000780">
    <property type="entry name" value="CheR_MeTrfase"/>
</dbReference>
<dbReference type="GO" id="GO:0008757">
    <property type="term" value="F:S-adenosylmethionine-dependent methyltransferase activity"/>
    <property type="evidence" value="ECO:0007669"/>
    <property type="project" value="InterPro"/>
</dbReference>
<dbReference type="AlphaFoldDB" id="A0A4P2Q024"/>
<dbReference type="SMART" id="SM00138">
    <property type="entry name" value="MeTrc"/>
    <property type="match status" value="1"/>
</dbReference>
<organism evidence="2 3">
    <name type="scientific">Sorangium cellulosum</name>
    <name type="common">Polyangium cellulosum</name>
    <dbReference type="NCBI Taxonomy" id="56"/>
    <lineage>
        <taxon>Bacteria</taxon>
        <taxon>Pseudomonadati</taxon>
        <taxon>Myxococcota</taxon>
        <taxon>Polyangia</taxon>
        <taxon>Polyangiales</taxon>
        <taxon>Polyangiaceae</taxon>
        <taxon>Sorangium</taxon>
    </lineage>
</organism>
<dbReference type="Gene3D" id="3.40.50.150">
    <property type="entry name" value="Vaccinia Virus protein VP39"/>
    <property type="match status" value="1"/>
</dbReference>
<feature type="domain" description="CheR-type methyltransferase" evidence="1">
    <location>
        <begin position="18"/>
        <end position="261"/>
    </location>
</feature>
<dbReference type="SUPFAM" id="SSF53335">
    <property type="entry name" value="S-adenosyl-L-methionine-dependent methyltransferases"/>
    <property type="match status" value="1"/>
</dbReference>
<dbReference type="Proteomes" id="UP000295781">
    <property type="component" value="Chromosome"/>
</dbReference>
<evidence type="ECO:0000313" key="3">
    <source>
        <dbReference type="Proteomes" id="UP000295781"/>
    </source>
</evidence>
<dbReference type="EMBL" id="CP012670">
    <property type="protein sequence ID" value="AUX22519.1"/>
    <property type="molecule type" value="Genomic_DNA"/>
</dbReference>
<sequence>MMPDGAVSTDSVEDADFDLELRLLLEAIHAKYCYDFRGYSFASMRRRMKQVLTALGCDTLSQVQDRVLRDRRVFSEVLQLLTVPFSEMFRDPPYFLSIREQVAPHLRTYPSIKVWIAGCSTGEELYSMAILLAEEGLLDRSLIYATDVNPEALLAAERGVYAFEQVRSFSANYQRSGGRRSLSDYYAAAYGGVAFDRSLRSRVVFADHSLATDSVFAEVHLVSCRNVLIYFNRALQSRAVGLFRDSLVHMGFLGLGMRETLRFSEHAGAFLDFVPEHRIYRRR</sequence>
<dbReference type="InterPro" id="IPR022642">
    <property type="entry name" value="CheR_C"/>
</dbReference>